<reference evidence="1" key="2">
    <citation type="submission" date="2021-04" db="EMBL/GenBank/DDBJ databases">
        <authorList>
            <person name="Gilroy R."/>
        </authorList>
    </citation>
    <scope>NUCLEOTIDE SEQUENCE</scope>
    <source>
        <strain evidence="1">CHK183-1962</strain>
    </source>
</reference>
<organism evidence="1 2">
    <name type="scientific">Candidatus Fusicatenibacter merdavium</name>
    <dbReference type="NCBI Taxonomy" id="2838600"/>
    <lineage>
        <taxon>Bacteria</taxon>
        <taxon>Bacillati</taxon>
        <taxon>Bacillota</taxon>
        <taxon>Clostridia</taxon>
        <taxon>Lachnospirales</taxon>
        <taxon>Lachnospiraceae</taxon>
        <taxon>Fusicatenibacter</taxon>
    </lineage>
</organism>
<evidence type="ECO:0000313" key="1">
    <source>
        <dbReference type="EMBL" id="HIX77736.1"/>
    </source>
</evidence>
<evidence type="ECO:0000313" key="2">
    <source>
        <dbReference type="Proteomes" id="UP000886890"/>
    </source>
</evidence>
<proteinExistence type="predicted"/>
<reference evidence="1" key="1">
    <citation type="journal article" date="2021" name="PeerJ">
        <title>Extensive microbial diversity within the chicken gut microbiome revealed by metagenomics and culture.</title>
        <authorList>
            <person name="Gilroy R."/>
            <person name="Ravi A."/>
            <person name="Getino M."/>
            <person name="Pursley I."/>
            <person name="Horton D.L."/>
            <person name="Alikhan N.F."/>
            <person name="Baker D."/>
            <person name="Gharbi K."/>
            <person name="Hall N."/>
            <person name="Watson M."/>
            <person name="Adriaenssens E.M."/>
            <person name="Foster-Nyarko E."/>
            <person name="Jarju S."/>
            <person name="Secka A."/>
            <person name="Antonio M."/>
            <person name="Oren A."/>
            <person name="Chaudhuri R.R."/>
            <person name="La Ragione R."/>
            <person name="Hildebrand F."/>
            <person name="Pallen M.J."/>
        </authorList>
    </citation>
    <scope>NUCLEOTIDE SEQUENCE</scope>
    <source>
        <strain evidence="1">CHK183-1962</strain>
    </source>
</reference>
<sequence>MSDRLLEALRCFPEGKKVTWETGISGEEWMELFQMAVQHQVLPMIYETVCKCQAFRSLPENEKGAVRQRVIWQVMLQEKKTAEFLNLYQKLLKEHLTPVVVKGMICRELYENPNYRTSGDEDVLIPWEQFPACDRVFRENGMQYRNPELEVEKEGEVPYLKKGGVLHIELHKELFSFQSEAYGDFNHFFEDVFRRKIQTEIQGVPIYTMGHTDHMLYLIFHAFKHFLHRGFGIRQVCDIVLYANTYGAEIDWEYLYRSCAQVHAENFAAALFDIGEKKLNFDRVQAHYPEVWQSEEADGDALLEDLLDGGVFGDSNMSRKHSSNITLQAVIEDKKGKKANTSLLHSVFPDRTYMERAYPYLKKYPFLLPKAWISRIGNYIKETRRTEGDDAWESIVIGSKRVELLKKYKIIQ</sequence>
<comment type="caution">
    <text evidence="1">The sequence shown here is derived from an EMBL/GenBank/DDBJ whole genome shotgun (WGS) entry which is preliminary data.</text>
</comment>
<dbReference type="Proteomes" id="UP000886890">
    <property type="component" value="Unassembled WGS sequence"/>
</dbReference>
<accession>A0A9D1XEN6</accession>
<dbReference type="AlphaFoldDB" id="A0A9D1XEN6"/>
<dbReference type="EMBL" id="DXEK01000153">
    <property type="protein sequence ID" value="HIX77736.1"/>
    <property type="molecule type" value="Genomic_DNA"/>
</dbReference>
<protein>
    <submittedName>
        <fullName evidence="1">Nucleotidyltransferase family protein</fullName>
    </submittedName>
</protein>
<gene>
    <name evidence="1" type="ORF">H9734_09120</name>
</gene>
<dbReference type="Pfam" id="PF14907">
    <property type="entry name" value="NTP_transf_5"/>
    <property type="match status" value="1"/>
</dbReference>
<dbReference type="InterPro" id="IPR039498">
    <property type="entry name" value="NTP_transf_5"/>
</dbReference>
<name>A0A9D1XEN6_9FIRM</name>